<name>A0A6I0LN63_BACUN</name>
<dbReference type="Proteomes" id="UP000487989">
    <property type="component" value="Unassembled WGS sequence"/>
</dbReference>
<dbReference type="AlphaFoldDB" id="A0A6I0LN63"/>
<reference evidence="1 2" key="1">
    <citation type="journal article" date="2019" name="Nat. Med.">
        <title>A library of human gut bacterial isolates paired with longitudinal multiomics data enables mechanistic microbiome research.</title>
        <authorList>
            <person name="Poyet M."/>
            <person name="Groussin M."/>
            <person name="Gibbons S.M."/>
            <person name="Avila-Pacheco J."/>
            <person name="Jiang X."/>
            <person name="Kearney S.M."/>
            <person name="Perrotta A.R."/>
            <person name="Berdy B."/>
            <person name="Zhao S."/>
            <person name="Lieberman T.D."/>
            <person name="Swanson P.K."/>
            <person name="Smith M."/>
            <person name="Roesemann S."/>
            <person name="Alexander J.E."/>
            <person name="Rich S.A."/>
            <person name="Livny J."/>
            <person name="Vlamakis H."/>
            <person name="Clish C."/>
            <person name="Bullock K."/>
            <person name="Deik A."/>
            <person name="Scott J."/>
            <person name="Pierce K.A."/>
            <person name="Xavier R.J."/>
            <person name="Alm E.J."/>
        </authorList>
    </citation>
    <scope>NUCLEOTIDE SEQUENCE [LARGE SCALE GENOMIC DNA]</scope>
    <source>
        <strain evidence="1 2">BIOML-A3</strain>
    </source>
</reference>
<comment type="caution">
    <text evidence="1">The sequence shown here is derived from an EMBL/GenBank/DDBJ whole genome shotgun (WGS) entry which is preliminary data.</text>
</comment>
<sequence length="219" mass="25499">MDGVYKEWKKAISHFGNNDELSMNDVTIKLFEVTNTDARWFNLRHCSNPISFISPGKYVKLIIAGELVMSDTPYEMNTNQKFVDKAHGNVLIGGLGIGVLTKNLIPKIENGEIKHISIWEKNINLINLWKMVKQDLPVHDKISVFNYDVFDYQKVRSQLKGVFDSVYIDIWSNLDENAYTQMKHFKRAFKTFLNPNNPNTFIECWGREECMRKVRKGLF</sequence>
<evidence type="ECO:0000313" key="2">
    <source>
        <dbReference type="Proteomes" id="UP000487989"/>
    </source>
</evidence>
<dbReference type="EMBL" id="WCTJ01000039">
    <property type="protein sequence ID" value="KAB4248417.1"/>
    <property type="molecule type" value="Genomic_DNA"/>
</dbReference>
<evidence type="ECO:0008006" key="3">
    <source>
        <dbReference type="Google" id="ProtNLM"/>
    </source>
</evidence>
<protein>
    <recommendedName>
        <fullName evidence="3">Spermine synthase</fullName>
    </recommendedName>
</protein>
<dbReference type="Gene3D" id="3.40.50.150">
    <property type="entry name" value="Vaccinia Virus protein VP39"/>
    <property type="match status" value="1"/>
</dbReference>
<accession>A0A6I0LN63</accession>
<dbReference type="SUPFAM" id="SSF53335">
    <property type="entry name" value="S-adenosyl-L-methionine-dependent methyltransferases"/>
    <property type="match status" value="1"/>
</dbReference>
<organism evidence="1 2">
    <name type="scientific">Bacteroides uniformis</name>
    <dbReference type="NCBI Taxonomy" id="820"/>
    <lineage>
        <taxon>Bacteria</taxon>
        <taxon>Pseudomonadati</taxon>
        <taxon>Bacteroidota</taxon>
        <taxon>Bacteroidia</taxon>
        <taxon>Bacteroidales</taxon>
        <taxon>Bacteroidaceae</taxon>
        <taxon>Bacteroides</taxon>
    </lineage>
</organism>
<dbReference type="RefSeq" id="WP_151882019.1">
    <property type="nucleotide sequence ID" value="NZ_WCTH01000011.1"/>
</dbReference>
<evidence type="ECO:0000313" key="1">
    <source>
        <dbReference type="EMBL" id="KAB4248417.1"/>
    </source>
</evidence>
<gene>
    <name evidence="1" type="ORF">GAP48_18890</name>
</gene>
<proteinExistence type="predicted"/>
<dbReference type="InterPro" id="IPR029063">
    <property type="entry name" value="SAM-dependent_MTases_sf"/>
</dbReference>